<sequence length="405" mass="43707">MSVLAEIATLHETMRGWRHHLHAHPETAFEEVDTAAFIAELLQSFGIEVHTGLAKTGVVGIIQGREPGPWIGLRADMDALDVHEANDFPHRSRHPGKMHACGHDGHSAMLLGAARHLAETRDFAGTVAVIFQPAEENEGGGRVLVEEGLFERFPIESVYGLHNWPGLPEGHFAIRHGPQMAAYDIFEITLNGRGAHAGMPHLGRDALLAAGHLIVALQSIASRNINPLDALVVSVTQLHGGDTWNVLPQQAVLRGTVRSFSPAVQNLAEQRIREITHGVAATFGIEADLRYERRYPPTINADAPTRIAIAAATALVGAERVELDPVPSMGAEDFAFLQQARPGAYIWLGAGIGQLGCVLHNPGYDFNDEVLGVGASYWVQVVRHALPFGTPTSQTQPAEVSEAQP</sequence>
<dbReference type="GO" id="GO:0019877">
    <property type="term" value="P:diaminopimelate biosynthetic process"/>
    <property type="evidence" value="ECO:0007669"/>
    <property type="project" value="UniProtKB-ARBA"/>
</dbReference>
<dbReference type="PANTHER" id="PTHR11014">
    <property type="entry name" value="PEPTIDASE M20 FAMILY MEMBER"/>
    <property type="match status" value="1"/>
</dbReference>
<dbReference type="FunFam" id="3.30.70.360:FF:000001">
    <property type="entry name" value="N-acetyldiaminopimelate deacetylase"/>
    <property type="match status" value="1"/>
</dbReference>
<keyword evidence="2" id="KW-0464">Manganese</keyword>
<feature type="binding site" evidence="2">
    <location>
        <position position="136"/>
    </location>
    <ligand>
        <name>Mn(2+)</name>
        <dbReference type="ChEBI" id="CHEBI:29035"/>
        <label>2</label>
    </ligand>
</feature>
<feature type="binding site" evidence="2">
    <location>
        <position position="101"/>
    </location>
    <ligand>
        <name>Mn(2+)</name>
        <dbReference type="ChEBI" id="CHEBI:29035"/>
        <label>2</label>
    </ligand>
</feature>
<dbReference type="InterPro" id="IPR036264">
    <property type="entry name" value="Bact_exopeptidase_dim_dom"/>
</dbReference>
<evidence type="ECO:0000256" key="2">
    <source>
        <dbReference type="PIRSR" id="PIRSR005962-1"/>
    </source>
</evidence>
<evidence type="ECO:0000256" key="1">
    <source>
        <dbReference type="ARBA" id="ARBA00022801"/>
    </source>
</evidence>
<feature type="binding site" evidence="2">
    <location>
        <position position="162"/>
    </location>
    <ligand>
        <name>Mn(2+)</name>
        <dbReference type="ChEBI" id="CHEBI:29035"/>
        <label>2</label>
    </ligand>
</feature>
<feature type="binding site" evidence="2">
    <location>
        <position position="103"/>
    </location>
    <ligand>
        <name>Mn(2+)</name>
        <dbReference type="ChEBI" id="CHEBI:29035"/>
        <label>2</label>
    </ligand>
</feature>
<keyword evidence="5" id="KW-1185">Reference proteome</keyword>
<protein>
    <submittedName>
        <fullName evidence="4">Amidohydrolase</fullName>
    </submittedName>
</protein>
<dbReference type="OrthoDB" id="8875216at2"/>
<dbReference type="GO" id="GO:0050118">
    <property type="term" value="F:N-acetyldiaminopimelate deacetylase activity"/>
    <property type="evidence" value="ECO:0007669"/>
    <property type="project" value="UniProtKB-ARBA"/>
</dbReference>
<dbReference type="Gene3D" id="3.30.70.360">
    <property type="match status" value="1"/>
</dbReference>
<organism evidence="4 5">
    <name type="scientific">Pseudothauera rhizosphaerae</name>
    <dbReference type="NCBI Taxonomy" id="2565932"/>
    <lineage>
        <taxon>Bacteria</taxon>
        <taxon>Pseudomonadati</taxon>
        <taxon>Pseudomonadota</taxon>
        <taxon>Betaproteobacteria</taxon>
        <taxon>Rhodocyclales</taxon>
        <taxon>Zoogloeaceae</taxon>
        <taxon>Pseudothauera</taxon>
    </lineage>
</organism>
<evidence type="ECO:0000313" key="5">
    <source>
        <dbReference type="Proteomes" id="UP000307956"/>
    </source>
</evidence>
<keyword evidence="1 4" id="KW-0378">Hydrolase</keyword>
<dbReference type="Pfam" id="PF01546">
    <property type="entry name" value="Peptidase_M20"/>
    <property type="match status" value="1"/>
</dbReference>
<dbReference type="GO" id="GO:0046872">
    <property type="term" value="F:metal ion binding"/>
    <property type="evidence" value="ECO:0007669"/>
    <property type="project" value="UniProtKB-KW"/>
</dbReference>
<evidence type="ECO:0000313" key="4">
    <source>
        <dbReference type="EMBL" id="THF65263.1"/>
    </source>
</evidence>
<dbReference type="NCBIfam" id="TIGR01891">
    <property type="entry name" value="amidohydrolases"/>
    <property type="match status" value="1"/>
</dbReference>
<dbReference type="Pfam" id="PF07687">
    <property type="entry name" value="M20_dimer"/>
    <property type="match status" value="1"/>
</dbReference>
<dbReference type="PANTHER" id="PTHR11014:SF63">
    <property type="entry name" value="METALLOPEPTIDASE, PUTATIVE (AFU_ORTHOLOGUE AFUA_6G09600)-RELATED"/>
    <property type="match status" value="1"/>
</dbReference>
<dbReference type="PIRSF" id="PIRSF005962">
    <property type="entry name" value="Pept_M20D_amidohydro"/>
    <property type="match status" value="1"/>
</dbReference>
<dbReference type="SUPFAM" id="SSF53187">
    <property type="entry name" value="Zn-dependent exopeptidases"/>
    <property type="match status" value="1"/>
</dbReference>
<comment type="cofactor">
    <cofactor evidence="2">
        <name>Mn(2+)</name>
        <dbReference type="ChEBI" id="CHEBI:29035"/>
    </cofactor>
    <text evidence="2">The Mn(2+) ion enhances activity.</text>
</comment>
<dbReference type="AlphaFoldDB" id="A0A4S4AZ24"/>
<accession>A0A4S4AZ24</accession>
<dbReference type="InterPro" id="IPR017439">
    <property type="entry name" value="Amidohydrolase"/>
</dbReference>
<evidence type="ECO:0000259" key="3">
    <source>
        <dbReference type="Pfam" id="PF07687"/>
    </source>
</evidence>
<dbReference type="RefSeq" id="WP_136383156.1">
    <property type="nucleotide sequence ID" value="NZ_SSOD01000001.1"/>
</dbReference>
<dbReference type="Gene3D" id="3.40.630.10">
    <property type="entry name" value="Zn peptidases"/>
    <property type="match status" value="1"/>
</dbReference>
<dbReference type="CDD" id="cd05666">
    <property type="entry name" value="M20_Acy1-like"/>
    <property type="match status" value="1"/>
</dbReference>
<comment type="caution">
    <text evidence="4">The sequence shown here is derived from an EMBL/GenBank/DDBJ whole genome shotgun (WGS) entry which is preliminary data.</text>
</comment>
<feature type="domain" description="Peptidase M20 dimerisation" evidence="3">
    <location>
        <begin position="186"/>
        <end position="265"/>
    </location>
</feature>
<gene>
    <name evidence="4" type="ORF">E6O51_01285</name>
</gene>
<reference evidence="4 5" key="1">
    <citation type="submission" date="2019-04" db="EMBL/GenBank/DDBJ databases">
        <title>Azoarcus rhizosphaerae sp. nov. isolated from rhizosphere of Ficus religiosa.</title>
        <authorList>
            <person name="Lin S.-Y."/>
            <person name="Hameed A."/>
            <person name="Hsu Y.-H."/>
            <person name="Young C.-C."/>
        </authorList>
    </citation>
    <scope>NUCLEOTIDE SEQUENCE [LARGE SCALE GENOMIC DNA]</scope>
    <source>
        <strain evidence="4 5">CC-YHH848</strain>
    </source>
</reference>
<dbReference type="EMBL" id="SSOD01000001">
    <property type="protein sequence ID" value="THF65263.1"/>
    <property type="molecule type" value="Genomic_DNA"/>
</dbReference>
<name>A0A4S4AZ24_9RHOO</name>
<proteinExistence type="predicted"/>
<keyword evidence="2" id="KW-0479">Metal-binding</keyword>
<feature type="binding site" evidence="2">
    <location>
        <position position="360"/>
    </location>
    <ligand>
        <name>Mn(2+)</name>
        <dbReference type="ChEBI" id="CHEBI:29035"/>
        <label>2</label>
    </ligand>
</feature>
<dbReference type="SUPFAM" id="SSF55031">
    <property type="entry name" value="Bacterial exopeptidase dimerisation domain"/>
    <property type="match status" value="1"/>
</dbReference>
<dbReference type="InterPro" id="IPR002933">
    <property type="entry name" value="Peptidase_M20"/>
</dbReference>
<dbReference type="InterPro" id="IPR011650">
    <property type="entry name" value="Peptidase_M20_dimer"/>
</dbReference>
<dbReference type="Proteomes" id="UP000307956">
    <property type="component" value="Unassembled WGS sequence"/>
</dbReference>